<evidence type="ECO:0000313" key="3">
    <source>
        <dbReference type="Proteomes" id="UP000184423"/>
    </source>
</evidence>
<dbReference type="RefSeq" id="WP_073248692.1">
    <property type="nucleotide sequence ID" value="NZ_FQVG01000024.1"/>
</dbReference>
<feature type="transmembrane region" description="Helical" evidence="1">
    <location>
        <begin position="263"/>
        <end position="280"/>
    </location>
</feature>
<dbReference type="GO" id="GO:0005886">
    <property type="term" value="C:plasma membrane"/>
    <property type="evidence" value="ECO:0007669"/>
    <property type="project" value="TreeGrafter"/>
</dbReference>
<name>A0A1M4XIQ6_9CLOT</name>
<dbReference type="Proteomes" id="UP000184423">
    <property type="component" value="Unassembled WGS sequence"/>
</dbReference>
<reference evidence="3" key="1">
    <citation type="submission" date="2016-11" db="EMBL/GenBank/DDBJ databases">
        <authorList>
            <person name="Varghese N."/>
            <person name="Submissions S."/>
        </authorList>
    </citation>
    <scope>NUCLEOTIDE SEQUENCE [LARGE SCALE GENOMIC DNA]</scope>
    <source>
        <strain evidence="3">DSM 10124</strain>
    </source>
</reference>
<protein>
    <submittedName>
        <fullName evidence="2">MFS/sugar transport protein</fullName>
    </submittedName>
</protein>
<proteinExistence type="predicted"/>
<gene>
    <name evidence="2" type="ORF">SAMN02746091_01424</name>
</gene>
<feature type="transmembrane region" description="Helical" evidence="1">
    <location>
        <begin position="104"/>
        <end position="125"/>
    </location>
</feature>
<keyword evidence="2" id="KW-0762">Sugar transport</keyword>
<dbReference type="GO" id="GO:0008643">
    <property type="term" value="P:carbohydrate transport"/>
    <property type="evidence" value="ECO:0007669"/>
    <property type="project" value="InterPro"/>
</dbReference>
<keyword evidence="1" id="KW-0812">Transmembrane</keyword>
<dbReference type="SUPFAM" id="SSF103473">
    <property type="entry name" value="MFS general substrate transporter"/>
    <property type="match status" value="1"/>
</dbReference>
<feature type="transmembrane region" description="Helical" evidence="1">
    <location>
        <begin position="228"/>
        <end position="251"/>
    </location>
</feature>
<dbReference type="PANTHER" id="PTHR11328">
    <property type="entry name" value="MAJOR FACILITATOR SUPERFAMILY DOMAIN-CONTAINING PROTEIN"/>
    <property type="match status" value="1"/>
</dbReference>
<feature type="transmembrane region" description="Helical" evidence="1">
    <location>
        <begin position="146"/>
        <end position="166"/>
    </location>
</feature>
<dbReference type="GO" id="GO:0015293">
    <property type="term" value="F:symporter activity"/>
    <property type="evidence" value="ECO:0007669"/>
    <property type="project" value="InterPro"/>
</dbReference>
<sequence length="294" mass="33586">MEKDFKRKLMYGCGDIFGGGAFLLISLLFLNYLTDVELINPALAGIIMLIGKIWDAVSDPLMGVLSDRTKSKYGRRRVYFLFGSLPIFISFSLMWYSFGINKNYLFAYYLFVYLLFNTAFTMVMIPYNSILPEMVKDYQERTSYTGVRLIFSITSAILAGVVPKIIVNSFGTSVKTGYMVMGIAFAVLYSLPWFIVFKGTYEEKEHLVSNENPFKELMQVFRNRSFRIYSGIFISCQTAVDFLTTLFIYYLTSCIKRPSEFPIVLGTLLVTQLIVMPININTQKNSCNIILSVV</sequence>
<feature type="transmembrane region" description="Helical" evidence="1">
    <location>
        <begin position="12"/>
        <end position="32"/>
    </location>
</feature>
<dbReference type="EMBL" id="FQVG01000024">
    <property type="protein sequence ID" value="SHE93276.1"/>
    <property type="molecule type" value="Genomic_DNA"/>
</dbReference>
<feature type="transmembrane region" description="Helical" evidence="1">
    <location>
        <begin position="78"/>
        <end position="98"/>
    </location>
</feature>
<dbReference type="AlphaFoldDB" id="A0A1M4XIQ6"/>
<evidence type="ECO:0000313" key="2">
    <source>
        <dbReference type="EMBL" id="SHE93276.1"/>
    </source>
</evidence>
<keyword evidence="1" id="KW-1133">Transmembrane helix</keyword>
<organism evidence="2 3">
    <name type="scientific">Caloramator proteoclasticus DSM 10124</name>
    <dbReference type="NCBI Taxonomy" id="1121262"/>
    <lineage>
        <taxon>Bacteria</taxon>
        <taxon>Bacillati</taxon>
        <taxon>Bacillota</taxon>
        <taxon>Clostridia</taxon>
        <taxon>Eubacteriales</taxon>
        <taxon>Clostridiaceae</taxon>
        <taxon>Caloramator</taxon>
    </lineage>
</organism>
<keyword evidence="3" id="KW-1185">Reference proteome</keyword>
<feature type="transmembrane region" description="Helical" evidence="1">
    <location>
        <begin position="178"/>
        <end position="197"/>
    </location>
</feature>
<accession>A0A1M4XIQ6</accession>
<dbReference type="InterPro" id="IPR036259">
    <property type="entry name" value="MFS_trans_sf"/>
</dbReference>
<keyword evidence="2" id="KW-0813">Transport</keyword>
<feature type="transmembrane region" description="Helical" evidence="1">
    <location>
        <begin position="38"/>
        <end position="57"/>
    </location>
</feature>
<dbReference type="InterPro" id="IPR039672">
    <property type="entry name" value="MFS_2"/>
</dbReference>
<dbReference type="Gene3D" id="1.20.1250.20">
    <property type="entry name" value="MFS general substrate transporter like domains"/>
    <property type="match status" value="1"/>
</dbReference>
<dbReference type="Pfam" id="PF13347">
    <property type="entry name" value="MFS_2"/>
    <property type="match status" value="1"/>
</dbReference>
<evidence type="ECO:0000256" key="1">
    <source>
        <dbReference type="SAM" id="Phobius"/>
    </source>
</evidence>
<keyword evidence="1" id="KW-0472">Membrane</keyword>
<dbReference type="PANTHER" id="PTHR11328:SF24">
    <property type="entry name" value="MAJOR FACILITATOR SUPERFAMILY (MFS) PROFILE DOMAIN-CONTAINING PROTEIN"/>
    <property type="match status" value="1"/>
</dbReference>